<proteinExistence type="predicted"/>
<feature type="transmembrane region" description="Helical" evidence="9">
    <location>
        <begin position="132"/>
        <end position="149"/>
    </location>
</feature>
<dbReference type="InterPro" id="IPR003594">
    <property type="entry name" value="HATPase_dom"/>
</dbReference>
<feature type="transmembrane region" description="Helical" evidence="9">
    <location>
        <begin position="179"/>
        <end position="197"/>
    </location>
</feature>
<dbReference type="InterPro" id="IPR005467">
    <property type="entry name" value="His_kinase_dom"/>
</dbReference>
<dbReference type="CDD" id="cd16917">
    <property type="entry name" value="HATPase_UhpB-NarQ-NarX-like"/>
    <property type="match status" value="1"/>
</dbReference>
<dbReference type="InterPro" id="IPR011712">
    <property type="entry name" value="Sig_transdc_His_kin_sub3_dim/P"/>
</dbReference>
<keyword evidence="12" id="KW-1185">Reference proteome</keyword>
<dbReference type="Pfam" id="PF02518">
    <property type="entry name" value="HATPase_c"/>
    <property type="match status" value="1"/>
</dbReference>
<dbReference type="EMBL" id="SUMF01000002">
    <property type="protein sequence ID" value="TJZ77628.1"/>
    <property type="molecule type" value="Genomic_DNA"/>
</dbReference>
<comment type="caution">
    <text evidence="11">The sequence shown here is derived from an EMBL/GenBank/DDBJ whole genome shotgun (WGS) entry which is preliminary data.</text>
</comment>
<evidence type="ECO:0000313" key="12">
    <source>
        <dbReference type="Proteomes" id="UP000310016"/>
    </source>
</evidence>
<keyword evidence="9" id="KW-0812">Transmembrane</keyword>
<feature type="transmembrane region" description="Helical" evidence="9">
    <location>
        <begin position="155"/>
        <end position="172"/>
    </location>
</feature>
<dbReference type="GO" id="GO:0000155">
    <property type="term" value="F:phosphorelay sensor kinase activity"/>
    <property type="evidence" value="ECO:0007669"/>
    <property type="project" value="InterPro"/>
</dbReference>
<feature type="transmembrane region" description="Helical" evidence="9">
    <location>
        <begin position="203"/>
        <end position="221"/>
    </location>
</feature>
<evidence type="ECO:0000256" key="6">
    <source>
        <dbReference type="ARBA" id="ARBA00022777"/>
    </source>
</evidence>
<evidence type="ECO:0000256" key="4">
    <source>
        <dbReference type="ARBA" id="ARBA00022679"/>
    </source>
</evidence>
<evidence type="ECO:0000256" key="3">
    <source>
        <dbReference type="ARBA" id="ARBA00022553"/>
    </source>
</evidence>
<feature type="transmembrane region" description="Helical" evidence="9">
    <location>
        <begin position="70"/>
        <end position="91"/>
    </location>
</feature>
<comment type="catalytic activity">
    <reaction evidence="1">
        <text>ATP + protein L-histidine = ADP + protein N-phospho-L-histidine.</text>
        <dbReference type="EC" id="2.7.13.3"/>
    </reaction>
</comment>
<evidence type="ECO:0000259" key="10">
    <source>
        <dbReference type="PROSITE" id="PS50109"/>
    </source>
</evidence>
<evidence type="ECO:0000313" key="11">
    <source>
        <dbReference type="EMBL" id="TJZ77628.1"/>
    </source>
</evidence>
<sequence>MRSTGSPRFALFLRLALSAGIVALAVLQYHSWPSLPSTLYWWFAVLAAPWLALAAGVGCLARPGYWRNRWAALAGVGFVVFIGSAALMQIHPGTWPVALGLAAWMGGLCFAGAALCATLPLMRPTGRRWREALLLLIILAGGFAVPMLAPAWGRQWFLLLLLALVMTAMTLNPRSRRKVQWLALAGMAVWLALAVLVRHDASWPSLVPVLMLLLAMVIWLGHRAALQPVGCRAVIVPGVLWALLVVVLRYGFPVWPTWAVALLAGLLVAPAGWRGGLAYREQRWTEALQRLLNEMTGLDGAATHQARDAIWRRLLRRVYRPLNSMVVADAAAPTLDRGQLVLPTPFSDAGLRLTGRQPYRLSHQRLGATLLAWSGQMERGRTAYDRGVAAERQRIARDLHDDLGAALLSALAQADQPAARHAVQAAIAQMRTVVGGLAGEALSLEEVLAQLRHETAQRLDQAGIELDWPFDEDVLPHRLDYRYYKNYMSVFRELVSNAIRHGRPRRLSVRLERGIAGRLVTVIRDDGMGMAAERLGRGHGLSNLRTRMGEIDGDLYFSGEGGGTTAIVVFTPPPSPLAG</sequence>
<evidence type="ECO:0000256" key="7">
    <source>
        <dbReference type="ARBA" id="ARBA00022840"/>
    </source>
</evidence>
<feature type="domain" description="Histidine kinase" evidence="10">
    <location>
        <begin position="394"/>
        <end position="575"/>
    </location>
</feature>
<protein>
    <recommendedName>
        <fullName evidence="2">histidine kinase</fullName>
        <ecNumber evidence="2">2.7.13.3</ecNumber>
    </recommendedName>
</protein>
<evidence type="ECO:0000256" key="1">
    <source>
        <dbReference type="ARBA" id="ARBA00000085"/>
    </source>
</evidence>
<dbReference type="PROSITE" id="PS50109">
    <property type="entry name" value="HIS_KIN"/>
    <property type="match status" value="1"/>
</dbReference>
<dbReference type="Pfam" id="PF07730">
    <property type="entry name" value="HisKA_3"/>
    <property type="match status" value="1"/>
</dbReference>
<feature type="transmembrane region" description="Helical" evidence="9">
    <location>
        <begin position="258"/>
        <end position="277"/>
    </location>
</feature>
<dbReference type="SUPFAM" id="SSF55874">
    <property type="entry name" value="ATPase domain of HSP90 chaperone/DNA topoisomerase II/histidine kinase"/>
    <property type="match status" value="1"/>
</dbReference>
<keyword evidence="6" id="KW-0418">Kinase</keyword>
<organism evidence="11 12">
    <name type="scientific">Chitiniphilus eburneus</name>
    <dbReference type="NCBI Taxonomy" id="2571148"/>
    <lineage>
        <taxon>Bacteria</taxon>
        <taxon>Pseudomonadati</taxon>
        <taxon>Pseudomonadota</taxon>
        <taxon>Betaproteobacteria</taxon>
        <taxon>Neisseriales</taxon>
        <taxon>Chitinibacteraceae</taxon>
        <taxon>Chitiniphilus</taxon>
    </lineage>
</organism>
<keyword evidence="3" id="KW-0597">Phosphoprotein</keyword>
<feature type="transmembrane region" description="Helical" evidence="9">
    <location>
        <begin position="233"/>
        <end position="252"/>
    </location>
</feature>
<keyword evidence="7" id="KW-0067">ATP-binding</keyword>
<feature type="transmembrane region" description="Helical" evidence="9">
    <location>
        <begin position="39"/>
        <end position="61"/>
    </location>
</feature>
<evidence type="ECO:0000256" key="8">
    <source>
        <dbReference type="ARBA" id="ARBA00023012"/>
    </source>
</evidence>
<dbReference type="RefSeq" id="WP_136772102.1">
    <property type="nucleotide sequence ID" value="NZ_CP156074.1"/>
</dbReference>
<keyword evidence="9" id="KW-0472">Membrane</keyword>
<keyword evidence="5" id="KW-0547">Nucleotide-binding</keyword>
<dbReference type="GO" id="GO:0046983">
    <property type="term" value="F:protein dimerization activity"/>
    <property type="evidence" value="ECO:0007669"/>
    <property type="project" value="InterPro"/>
</dbReference>
<name>A0A4V5MRU3_9NEIS</name>
<dbReference type="Proteomes" id="UP000310016">
    <property type="component" value="Unassembled WGS sequence"/>
</dbReference>
<dbReference type="OrthoDB" id="8697484at2"/>
<gene>
    <name evidence="11" type="ORF">FAZ21_04700</name>
</gene>
<feature type="transmembrane region" description="Helical" evidence="9">
    <location>
        <begin position="97"/>
        <end position="120"/>
    </location>
</feature>
<dbReference type="InterPro" id="IPR050482">
    <property type="entry name" value="Sensor_HK_TwoCompSys"/>
</dbReference>
<evidence type="ECO:0000256" key="2">
    <source>
        <dbReference type="ARBA" id="ARBA00012438"/>
    </source>
</evidence>
<dbReference type="GO" id="GO:0005524">
    <property type="term" value="F:ATP binding"/>
    <property type="evidence" value="ECO:0007669"/>
    <property type="project" value="UniProtKB-KW"/>
</dbReference>
<evidence type="ECO:0000256" key="9">
    <source>
        <dbReference type="SAM" id="Phobius"/>
    </source>
</evidence>
<dbReference type="PANTHER" id="PTHR24421">
    <property type="entry name" value="NITRATE/NITRITE SENSOR PROTEIN NARX-RELATED"/>
    <property type="match status" value="1"/>
</dbReference>
<keyword evidence="4" id="KW-0808">Transferase</keyword>
<keyword evidence="9" id="KW-1133">Transmembrane helix</keyword>
<dbReference type="EC" id="2.7.13.3" evidence="2"/>
<dbReference type="GO" id="GO:0016020">
    <property type="term" value="C:membrane"/>
    <property type="evidence" value="ECO:0007669"/>
    <property type="project" value="InterPro"/>
</dbReference>
<dbReference type="Gene3D" id="3.30.565.10">
    <property type="entry name" value="Histidine kinase-like ATPase, C-terminal domain"/>
    <property type="match status" value="1"/>
</dbReference>
<dbReference type="InterPro" id="IPR036890">
    <property type="entry name" value="HATPase_C_sf"/>
</dbReference>
<keyword evidence="8" id="KW-0902">Two-component regulatory system</keyword>
<dbReference type="SMART" id="SM00387">
    <property type="entry name" value="HATPase_c"/>
    <property type="match status" value="1"/>
</dbReference>
<dbReference type="AlphaFoldDB" id="A0A4V5MRU3"/>
<feature type="transmembrane region" description="Helical" evidence="9">
    <location>
        <begin position="9"/>
        <end position="27"/>
    </location>
</feature>
<evidence type="ECO:0000256" key="5">
    <source>
        <dbReference type="ARBA" id="ARBA00022741"/>
    </source>
</evidence>
<reference evidence="11 12" key="1">
    <citation type="submission" date="2019-04" db="EMBL/GenBank/DDBJ databases">
        <title>Chitiniphilus eburnea sp. nov., a novel chitinolytic bacterium isolated from aquaculture sludge.</title>
        <authorList>
            <person name="Sheng M."/>
        </authorList>
    </citation>
    <scope>NUCLEOTIDE SEQUENCE [LARGE SCALE GENOMIC DNA]</scope>
    <source>
        <strain evidence="11 12">HX-2-15</strain>
    </source>
</reference>
<dbReference type="PANTHER" id="PTHR24421:SF10">
    <property type="entry name" value="NITRATE_NITRITE SENSOR PROTEIN NARQ"/>
    <property type="match status" value="1"/>
</dbReference>
<accession>A0A4V5MRU3</accession>